<dbReference type="AlphaFoldDB" id="A0A1Y6K4Y7"/>
<evidence type="ECO:0000259" key="2">
    <source>
        <dbReference type="Pfam" id="PF12158"/>
    </source>
</evidence>
<dbReference type="EMBL" id="LT859958">
    <property type="protein sequence ID" value="SMX53938.1"/>
    <property type="molecule type" value="Genomic_DNA"/>
</dbReference>
<keyword evidence="4" id="KW-1185">Reference proteome</keyword>
<keyword evidence="1" id="KW-0812">Transmembrane</keyword>
<accession>A0A1Y6K4Y7</accession>
<organism evidence="3 4">
    <name type="scientific">Candidatus Brevifilum fermentans</name>
    <dbReference type="NCBI Taxonomy" id="1986204"/>
    <lineage>
        <taxon>Bacteria</taxon>
        <taxon>Bacillati</taxon>
        <taxon>Chloroflexota</taxon>
        <taxon>Anaerolineae</taxon>
        <taxon>Anaerolineales</taxon>
        <taxon>Anaerolineaceae</taxon>
        <taxon>Candidatus Brevifilum</taxon>
    </lineage>
</organism>
<evidence type="ECO:0000313" key="4">
    <source>
        <dbReference type="Proteomes" id="UP000195514"/>
    </source>
</evidence>
<protein>
    <recommendedName>
        <fullName evidence="2">DUF3592 domain-containing protein</fullName>
    </recommendedName>
</protein>
<dbReference type="RefSeq" id="WP_087861842.1">
    <property type="nucleotide sequence ID" value="NZ_LT859958.1"/>
</dbReference>
<dbReference type="Proteomes" id="UP000195514">
    <property type="component" value="Chromosome I"/>
</dbReference>
<feature type="transmembrane region" description="Helical" evidence="1">
    <location>
        <begin position="6"/>
        <end position="28"/>
    </location>
</feature>
<gene>
    <name evidence="3" type="ORF">CFX1CAM_0873</name>
</gene>
<feature type="transmembrane region" description="Helical" evidence="1">
    <location>
        <begin position="136"/>
        <end position="163"/>
    </location>
</feature>
<keyword evidence="1" id="KW-1133">Transmembrane helix</keyword>
<dbReference type="OrthoDB" id="165999at2"/>
<evidence type="ECO:0000313" key="3">
    <source>
        <dbReference type="EMBL" id="SMX53938.1"/>
    </source>
</evidence>
<feature type="domain" description="DUF3592" evidence="2">
    <location>
        <begin position="46"/>
        <end position="130"/>
    </location>
</feature>
<evidence type="ECO:0000256" key="1">
    <source>
        <dbReference type="SAM" id="Phobius"/>
    </source>
</evidence>
<keyword evidence="1" id="KW-0472">Membrane</keyword>
<dbReference type="Pfam" id="PF12158">
    <property type="entry name" value="DUF3592"/>
    <property type="match status" value="1"/>
</dbReference>
<dbReference type="InterPro" id="IPR021994">
    <property type="entry name" value="DUF3592"/>
</dbReference>
<name>A0A1Y6K4Y7_9CHLR</name>
<proteinExistence type="predicted"/>
<sequence>MEMFGNWAAYLFVGSIVLPMGLGIFLIIHAQRSKRKALQSQSWPVTKGIITESTITTMEDEEDGTTYLPVIRYAYEVGGMIYDGKRVVFGGDIEFNTHQKAAEFLVAYPVDQEVSVYYNPEKPHEAVLQQAAHRTAVGLVIGIILLGISCCFLSLMVMGIIWLKSL</sequence>
<reference evidence="4" key="1">
    <citation type="submission" date="2017-05" db="EMBL/GenBank/DDBJ databases">
        <authorList>
            <person name="Kirkegaard R."/>
            <person name="Mcilroy J S."/>
        </authorList>
    </citation>
    <scope>NUCLEOTIDE SEQUENCE [LARGE SCALE GENOMIC DNA]</scope>
</reference>
<dbReference type="KEGG" id="abat:CFX1CAM_0873"/>